<evidence type="ECO:0000313" key="7">
    <source>
        <dbReference type="Proteomes" id="UP000824002"/>
    </source>
</evidence>
<evidence type="ECO:0000256" key="1">
    <source>
        <dbReference type="ARBA" id="ARBA00009792"/>
    </source>
</evidence>
<dbReference type="Pfam" id="PF17677">
    <property type="entry name" value="Glyco_hydro38C2"/>
    <property type="match status" value="1"/>
</dbReference>
<dbReference type="InterPro" id="IPR011013">
    <property type="entry name" value="Gal_mutarotase_sf_dom"/>
</dbReference>
<dbReference type="InterPro" id="IPR000602">
    <property type="entry name" value="Glyco_hydro_38_N"/>
</dbReference>
<dbReference type="Gene3D" id="3.20.110.10">
    <property type="entry name" value="Glycoside hydrolase 38, N terminal domain"/>
    <property type="match status" value="1"/>
</dbReference>
<dbReference type="AlphaFoldDB" id="A0A9D1K017"/>
<comment type="similarity">
    <text evidence="1">Belongs to the glycosyl hydrolase 38 family.</text>
</comment>
<dbReference type="InterPro" id="IPR011330">
    <property type="entry name" value="Glyco_hydro/deAcase_b/a-brl"/>
</dbReference>
<keyword evidence="2" id="KW-0479">Metal-binding</keyword>
<keyword evidence="4" id="KW-0326">Glycosidase</keyword>
<dbReference type="SMART" id="SM00872">
    <property type="entry name" value="Alpha-mann_mid"/>
    <property type="match status" value="1"/>
</dbReference>
<dbReference type="EMBL" id="DVJP01000069">
    <property type="protein sequence ID" value="HIS77214.1"/>
    <property type="molecule type" value="Genomic_DNA"/>
</dbReference>
<dbReference type="SUPFAM" id="SSF88713">
    <property type="entry name" value="Glycoside hydrolase/deacetylase"/>
    <property type="match status" value="1"/>
</dbReference>
<evidence type="ECO:0000256" key="3">
    <source>
        <dbReference type="ARBA" id="ARBA00022801"/>
    </source>
</evidence>
<feature type="domain" description="Glycoside hydrolase family 38 central" evidence="5">
    <location>
        <begin position="296"/>
        <end position="370"/>
    </location>
</feature>
<keyword evidence="3" id="KW-0378">Hydrolase</keyword>
<dbReference type="Gene3D" id="1.20.1270.50">
    <property type="entry name" value="Glycoside hydrolase family 38, central domain"/>
    <property type="match status" value="1"/>
</dbReference>
<dbReference type="Pfam" id="PF09261">
    <property type="entry name" value="Alpha-mann_mid"/>
    <property type="match status" value="1"/>
</dbReference>
<dbReference type="SUPFAM" id="SSF88688">
    <property type="entry name" value="Families 57/38 glycoside transferase middle domain"/>
    <property type="match status" value="1"/>
</dbReference>
<sequence>MSSKRKIFVLSNTHWDREWYMPLEKYRVRLVRMMDRLVQIMEADPNYVFITDGQYMMVQDYLDVRPEMKPRIQKLAREGRLKIGPWYAQPLETLISGEAMCRNLLYGLKKSQELGGAMYFSYMVDEFGHAAQTPMVLREFGVQDALAWRGMEPGSPAAFEWKSPSGQSVTMHYSYHGYGEATSLPLQWEDYTETVDGQSFARKGLKNRIEDIRALKEHNAPVPVHFWLNGIDHSWAQPDIGAVLEQLREAYPQWEIKQSSPEEYAAAFQEECRAEGKTLRVYEGELMNPYEDVLQSTHSCRADHKLTHYRAERLAEKWAEPFHSAAVRLGMESRKWAVEKSWELILENHAHDTLGCCSVDEVFEQAMARYGSSISLSQQVTEDSFRYLMSCMEDSGPFATVFYAAAAKPGCAEFSLDIPDALEMPQFSLRLPDGGPAPCALLKKEKILDTRYNPERGHPSRYAGARYHLLAELPGSKGLGVQRIDLIREPQQPQAAVPSLPDGVLENEFLKIQIQPNGALSVFDKETQTQYDGLLRLEESGDCGNFYLRREPVQNTVVSNPGSAAVTRIFHNFLGAEYQVEYAVPVPCGLTPDLNGRTAETTPLRVSYTVRLLKGWRRADIRFTMDCRADDHQVRLLFPTGFRGVSVSQSGQPYCVQSHSLGLPKGHQGEVTPDLFCHPMQDFCSVSENGRGLMIAAKGVYEYEAVDSPECALALTLVRNAACIDRYPWDVNPDFDTRQAKLRKPITWELSILPHGGSVLETWTELQAFLEPPKVSFRKSPDEAFLRDYRKPDLCLGNSAELVAVSGQNVVLSAVKLTEERDTLLVRLLNLGGKEESASLSVSGLFAGLREYRAVNMQEKPLEDSKPLPENRVLSCTVPAYAAVSIEFLE</sequence>
<dbReference type="Proteomes" id="UP000824002">
    <property type="component" value="Unassembled WGS sequence"/>
</dbReference>
<evidence type="ECO:0000256" key="4">
    <source>
        <dbReference type="ARBA" id="ARBA00023295"/>
    </source>
</evidence>
<dbReference type="PANTHER" id="PTHR46017">
    <property type="entry name" value="ALPHA-MANNOSIDASE 2C1"/>
    <property type="match status" value="1"/>
</dbReference>
<dbReference type="GO" id="GO:0009313">
    <property type="term" value="P:oligosaccharide catabolic process"/>
    <property type="evidence" value="ECO:0007669"/>
    <property type="project" value="TreeGrafter"/>
</dbReference>
<proteinExistence type="inferred from homology"/>
<dbReference type="InterPro" id="IPR028995">
    <property type="entry name" value="Glyco_hydro_57/38_cen_sf"/>
</dbReference>
<organism evidence="6 7">
    <name type="scientific">Candidatus Merdivicinus excrementipullorum</name>
    <dbReference type="NCBI Taxonomy" id="2840867"/>
    <lineage>
        <taxon>Bacteria</taxon>
        <taxon>Bacillati</taxon>
        <taxon>Bacillota</taxon>
        <taxon>Clostridia</taxon>
        <taxon>Eubacteriales</taxon>
        <taxon>Oscillospiraceae</taxon>
        <taxon>Oscillospiraceae incertae sedis</taxon>
        <taxon>Candidatus Merdivicinus</taxon>
    </lineage>
</organism>
<dbReference type="InterPro" id="IPR027291">
    <property type="entry name" value="Glyco_hydro_38_N_sf"/>
</dbReference>
<dbReference type="Pfam" id="PF01074">
    <property type="entry name" value="Glyco_hydro_38N"/>
    <property type="match status" value="1"/>
</dbReference>
<protein>
    <recommendedName>
        <fullName evidence="5">Glycoside hydrolase family 38 central domain-containing protein</fullName>
    </recommendedName>
</protein>
<accession>A0A9D1K017</accession>
<dbReference type="GO" id="GO:0030246">
    <property type="term" value="F:carbohydrate binding"/>
    <property type="evidence" value="ECO:0007669"/>
    <property type="project" value="InterPro"/>
</dbReference>
<comment type="caution">
    <text evidence="6">The sequence shown here is derived from an EMBL/GenBank/DDBJ whole genome shotgun (WGS) entry which is preliminary data.</text>
</comment>
<dbReference type="InterPro" id="IPR041147">
    <property type="entry name" value="GH38_C"/>
</dbReference>
<dbReference type="SUPFAM" id="SSF74650">
    <property type="entry name" value="Galactose mutarotase-like"/>
    <property type="match status" value="1"/>
</dbReference>
<gene>
    <name evidence="6" type="ORF">IAB51_10485</name>
</gene>
<dbReference type="InterPro" id="IPR015341">
    <property type="entry name" value="Glyco_hydro_38_cen"/>
</dbReference>
<reference evidence="6" key="2">
    <citation type="journal article" date="2021" name="PeerJ">
        <title>Extensive microbial diversity within the chicken gut microbiome revealed by metagenomics and culture.</title>
        <authorList>
            <person name="Gilroy R."/>
            <person name="Ravi A."/>
            <person name="Getino M."/>
            <person name="Pursley I."/>
            <person name="Horton D.L."/>
            <person name="Alikhan N.F."/>
            <person name="Baker D."/>
            <person name="Gharbi K."/>
            <person name="Hall N."/>
            <person name="Watson M."/>
            <person name="Adriaenssens E.M."/>
            <person name="Foster-Nyarko E."/>
            <person name="Jarju S."/>
            <person name="Secka A."/>
            <person name="Antonio M."/>
            <person name="Oren A."/>
            <person name="Chaudhuri R.R."/>
            <person name="La Ragione R."/>
            <person name="Hildebrand F."/>
            <person name="Pallen M.J."/>
        </authorList>
    </citation>
    <scope>NUCLEOTIDE SEQUENCE</scope>
    <source>
        <strain evidence="6">CHK199-13235</strain>
    </source>
</reference>
<evidence type="ECO:0000313" key="6">
    <source>
        <dbReference type="EMBL" id="HIS77214.1"/>
    </source>
</evidence>
<reference evidence="6" key="1">
    <citation type="submission" date="2020-10" db="EMBL/GenBank/DDBJ databases">
        <authorList>
            <person name="Gilroy R."/>
        </authorList>
    </citation>
    <scope>NUCLEOTIDE SEQUENCE</scope>
    <source>
        <strain evidence="6">CHK199-13235</strain>
    </source>
</reference>
<dbReference type="GO" id="GO:0006013">
    <property type="term" value="P:mannose metabolic process"/>
    <property type="evidence" value="ECO:0007669"/>
    <property type="project" value="InterPro"/>
</dbReference>
<evidence type="ECO:0000259" key="5">
    <source>
        <dbReference type="SMART" id="SM00872"/>
    </source>
</evidence>
<dbReference type="PANTHER" id="PTHR46017:SF2">
    <property type="entry name" value="MANNOSYLGLYCERATE HYDROLASE"/>
    <property type="match status" value="1"/>
</dbReference>
<dbReference type="GO" id="GO:0046872">
    <property type="term" value="F:metal ion binding"/>
    <property type="evidence" value="ECO:0007669"/>
    <property type="project" value="UniProtKB-KW"/>
</dbReference>
<evidence type="ECO:0000256" key="2">
    <source>
        <dbReference type="ARBA" id="ARBA00022723"/>
    </source>
</evidence>
<dbReference type="GO" id="GO:0004559">
    <property type="term" value="F:alpha-mannosidase activity"/>
    <property type="evidence" value="ECO:0007669"/>
    <property type="project" value="InterPro"/>
</dbReference>
<name>A0A9D1K017_9FIRM</name>
<dbReference type="Gene3D" id="2.70.98.30">
    <property type="entry name" value="Golgi alpha-mannosidase II, domain 4"/>
    <property type="match status" value="1"/>
</dbReference>
<dbReference type="InterPro" id="IPR037094">
    <property type="entry name" value="Glyco_hydro_38_cen_sf"/>
</dbReference>